<dbReference type="InterPro" id="IPR036890">
    <property type="entry name" value="HATPase_C_sf"/>
</dbReference>
<evidence type="ECO:0000256" key="4">
    <source>
        <dbReference type="ARBA" id="ARBA00022692"/>
    </source>
</evidence>
<feature type="transmembrane region" description="Helical" evidence="9">
    <location>
        <begin position="110"/>
        <end position="137"/>
    </location>
</feature>
<feature type="transmembrane region" description="Helical" evidence="9">
    <location>
        <begin position="79"/>
        <end position="98"/>
    </location>
</feature>
<feature type="transmembrane region" description="Helical" evidence="9">
    <location>
        <begin position="20"/>
        <end position="38"/>
    </location>
</feature>
<evidence type="ECO:0000313" key="11">
    <source>
        <dbReference type="EMBL" id="ORW33769.1"/>
    </source>
</evidence>
<dbReference type="InterPro" id="IPR050482">
    <property type="entry name" value="Sensor_HK_TwoCompSys"/>
</dbReference>
<keyword evidence="8 9" id="KW-0472">Membrane</keyword>
<keyword evidence="12" id="KW-1185">Reference proteome</keyword>
<dbReference type="CDD" id="cd16917">
    <property type="entry name" value="HATPase_UhpB-NarQ-NarX-like"/>
    <property type="match status" value="1"/>
</dbReference>
<keyword evidence="4 9" id="KW-0812">Transmembrane</keyword>
<keyword evidence="3" id="KW-0808">Transferase</keyword>
<comment type="subcellular location">
    <subcellularLocation>
        <location evidence="1">Cell membrane</location>
        <topology evidence="1">Multi-pass membrane protein</topology>
    </subcellularLocation>
</comment>
<evidence type="ECO:0000259" key="10">
    <source>
        <dbReference type="PROSITE" id="PS50109"/>
    </source>
</evidence>
<dbReference type="Proteomes" id="UP000193801">
    <property type="component" value="Unassembled WGS sequence"/>
</dbReference>
<accession>A0ABX3VU57</accession>
<evidence type="ECO:0000256" key="5">
    <source>
        <dbReference type="ARBA" id="ARBA00022777"/>
    </source>
</evidence>
<sequence length="395" mass="42732">MTTSDLYRVRRMHRLRSLRAGYGLRLGVVAIMVGAMLVGTDPARWVKEGILVGLYAAVAATAAVLVFSPRSDLVTGDVFVLLLTLVDVAAVWCFKLMSPGGYLPLLLMGLLPLLVATGVSWRPTAVVMAAIYLAFALELLQDPVIQPRIGWAETALLLAMYAFVCSARLVVAVNRTMYEGEVATLTASREELLADTMTSSEAQRRQIAEAIHDGPLQDVLAARRDISDFRKTTPAAQLDRAVASLQDASRRLREATFELHPEVLDEVGLRAAVHKLASLTAERSGIDIATEIDYSGSNAIDPMLFGVIRELLSNVVRHSRADRASVKLGVVDGVCCLDVADNGIGIRRDAAARRLAEGHIGLASHRARVEAAGGRMRIVDEPAGAHIRIEVPLRM</sequence>
<dbReference type="EMBL" id="LQPK01000002">
    <property type="protein sequence ID" value="ORW33769.1"/>
    <property type="molecule type" value="Genomic_DNA"/>
</dbReference>
<dbReference type="PROSITE" id="PS50109">
    <property type="entry name" value="HIS_KIN"/>
    <property type="match status" value="1"/>
</dbReference>
<feature type="transmembrane region" description="Helical" evidence="9">
    <location>
        <begin position="149"/>
        <end position="171"/>
    </location>
</feature>
<evidence type="ECO:0000256" key="6">
    <source>
        <dbReference type="ARBA" id="ARBA00022989"/>
    </source>
</evidence>
<dbReference type="SMART" id="SM00387">
    <property type="entry name" value="HATPase_c"/>
    <property type="match status" value="1"/>
</dbReference>
<gene>
    <name evidence="11" type="ORF">AWB91_06255</name>
</gene>
<dbReference type="Gene3D" id="3.30.565.10">
    <property type="entry name" value="Histidine kinase-like ATPase, C-terminal domain"/>
    <property type="match status" value="1"/>
</dbReference>
<evidence type="ECO:0000256" key="9">
    <source>
        <dbReference type="SAM" id="Phobius"/>
    </source>
</evidence>
<dbReference type="SUPFAM" id="SSF55874">
    <property type="entry name" value="ATPase domain of HSP90 chaperone/DNA topoisomerase II/histidine kinase"/>
    <property type="match status" value="1"/>
</dbReference>
<evidence type="ECO:0000313" key="12">
    <source>
        <dbReference type="Proteomes" id="UP000193801"/>
    </source>
</evidence>
<evidence type="ECO:0000256" key="7">
    <source>
        <dbReference type="ARBA" id="ARBA00023012"/>
    </source>
</evidence>
<organism evidence="11 12">
    <name type="scientific">Mycobacterium paraense</name>
    <dbReference type="NCBI Taxonomy" id="767916"/>
    <lineage>
        <taxon>Bacteria</taxon>
        <taxon>Bacillati</taxon>
        <taxon>Actinomycetota</taxon>
        <taxon>Actinomycetes</taxon>
        <taxon>Mycobacteriales</taxon>
        <taxon>Mycobacteriaceae</taxon>
        <taxon>Mycobacterium</taxon>
        <taxon>Mycobacterium simiae complex</taxon>
    </lineage>
</organism>
<keyword evidence="7" id="KW-0902">Two-component regulatory system</keyword>
<dbReference type="PANTHER" id="PTHR24421:SF37">
    <property type="entry name" value="SENSOR HISTIDINE KINASE NARS"/>
    <property type="match status" value="1"/>
</dbReference>
<keyword evidence="5" id="KW-0418">Kinase</keyword>
<evidence type="ECO:0000256" key="8">
    <source>
        <dbReference type="ARBA" id="ARBA00023136"/>
    </source>
</evidence>
<evidence type="ECO:0000256" key="2">
    <source>
        <dbReference type="ARBA" id="ARBA00022475"/>
    </source>
</evidence>
<dbReference type="InterPro" id="IPR003594">
    <property type="entry name" value="HATPase_dom"/>
</dbReference>
<dbReference type="RefSeq" id="WP_085096218.1">
    <property type="nucleotide sequence ID" value="NZ_LQPK01000002.1"/>
</dbReference>
<comment type="caution">
    <text evidence="11">The sequence shown here is derived from an EMBL/GenBank/DDBJ whole genome shotgun (WGS) entry which is preliminary data.</text>
</comment>
<reference evidence="11 12" key="1">
    <citation type="journal article" date="2015" name="Emerg. Microbes Infect.">
        <title>Characterization of 17 strains belonging to the Mycobacterium simiae complex and description of Mycobacterium paraense sp. nov.</title>
        <authorList>
            <person name="Fusco da Costa A.R."/>
            <person name="Fedrizzi T."/>
            <person name="Lopes M.L."/>
            <person name="Pecorari M."/>
            <person name="Oliveira da Costa W.L."/>
            <person name="Giacobazzi E."/>
            <person name="da Costa Bahia J.R."/>
            <person name="De Sanctis V."/>
            <person name="Batista Lima K.V."/>
            <person name="Bertorelli R."/>
            <person name="Grottola A."/>
            <person name="Fabio A."/>
            <person name="Mariottini A."/>
            <person name="Ferretti P."/>
            <person name="Di Leva F."/>
            <person name="Fregni Serpini G."/>
            <person name="Tagliazucchi S."/>
            <person name="Rumpianesi F."/>
            <person name="Jousson O."/>
            <person name="Segata N."/>
            <person name="Tortoli E."/>
        </authorList>
    </citation>
    <scope>NUCLEOTIDE SEQUENCE [LARGE SCALE GENOMIC DNA]</scope>
    <source>
        <strain evidence="11 12">FI-07156</strain>
    </source>
</reference>
<dbReference type="Pfam" id="PF02518">
    <property type="entry name" value="HATPase_c"/>
    <property type="match status" value="1"/>
</dbReference>
<feature type="domain" description="Histidine kinase" evidence="10">
    <location>
        <begin position="215"/>
        <end position="395"/>
    </location>
</feature>
<dbReference type="PANTHER" id="PTHR24421">
    <property type="entry name" value="NITRATE/NITRITE SENSOR PROTEIN NARX-RELATED"/>
    <property type="match status" value="1"/>
</dbReference>
<feature type="transmembrane region" description="Helical" evidence="9">
    <location>
        <begin position="50"/>
        <end position="67"/>
    </location>
</feature>
<dbReference type="InterPro" id="IPR005467">
    <property type="entry name" value="His_kinase_dom"/>
</dbReference>
<evidence type="ECO:0000256" key="3">
    <source>
        <dbReference type="ARBA" id="ARBA00022679"/>
    </source>
</evidence>
<keyword evidence="6 9" id="KW-1133">Transmembrane helix</keyword>
<keyword evidence="2" id="KW-1003">Cell membrane</keyword>
<evidence type="ECO:0000256" key="1">
    <source>
        <dbReference type="ARBA" id="ARBA00004651"/>
    </source>
</evidence>
<protein>
    <recommendedName>
        <fullName evidence="10">Histidine kinase domain-containing protein</fullName>
    </recommendedName>
</protein>
<proteinExistence type="predicted"/>
<name>A0ABX3VU57_9MYCO</name>